<evidence type="ECO:0000259" key="8">
    <source>
        <dbReference type="PROSITE" id="PS50178"/>
    </source>
</evidence>
<sequence length="415" mass="44361">MATTGPHRLSAWKVRYFSLVDNVLTYAKDEKSEPSGTIVLSENYSVEEVSWRMDPFFYFDIVTPGRTYHLRANKDASRKAWINALTAAKSRSVHELSPLAREIQTLDGEQLQELCMALVGGIEVKSRSYHLKSYDECFVASEAVDWVVAHYGAESDRAAAAAARGDPSPLLCSGQMTRAFAVTLLQRLVEAGFVVHVADEDKAVQDGFLFFRLTDLLASSYKLSHGTEASGSAGVGADEGAGVGAGAAAASSGVGGAGAGDGLLRSELAGPDGGSMIGRTPGGLTPSSLIPPSPAQSMVAIAKLESQVQDLHEDLAAARSARLAADEAHAAEVAALNARVQELSDELSKRPRWVSDSERPSCFGCHDGFTFFKRRHHCRVCGEVFCSTCCHDRLPIIRDAPDRIRVCDGCALVLG</sequence>
<evidence type="ECO:0008006" key="12">
    <source>
        <dbReference type="Google" id="ProtNLM"/>
    </source>
</evidence>
<dbReference type="InterPro" id="IPR011993">
    <property type="entry name" value="PH-like_dom_sf"/>
</dbReference>
<dbReference type="SUPFAM" id="SSF46785">
    <property type="entry name" value="Winged helix' DNA-binding domain"/>
    <property type="match status" value="1"/>
</dbReference>
<feature type="domain" description="DEP" evidence="9">
    <location>
        <begin position="118"/>
        <end position="215"/>
    </location>
</feature>
<dbReference type="InterPro" id="IPR000591">
    <property type="entry name" value="DEP_dom"/>
</dbReference>
<dbReference type="eggNOG" id="KOG1841">
    <property type="taxonomic scope" value="Eukaryota"/>
</dbReference>
<dbReference type="PROSITE" id="PS50186">
    <property type="entry name" value="DEP"/>
    <property type="match status" value="1"/>
</dbReference>
<dbReference type="AlphaFoldDB" id="A0A0L0DD98"/>
<dbReference type="Gene3D" id="1.10.10.10">
    <property type="entry name" value="Winged helix-like DNA-binding domain superfamily/Winged helix DNA-binding domain"/>
    <property type="match status" value="1"/>
</dbReference>
<dbReference type="SUPFAM" id="SSF57903">
    <property type="entry name" value="FYVE/PHD zinc finger"/>
    <property type="match status" value="1"/>
</dbReference>
<dbReference type="GO" id="GO:0008270">
    <property type="term" value="F:zinc ion binding"/>
    <property type="evidence" value="ECO:0007669"/>
    <property type="project" value="UniProtKB-KW"/>
</dbReference>
<dbReference type="SMART" id="SM00049">
    <property type="entry name" value="DEP"/>
    <property type="match status" value="1"/>
</dbReference>
<evidence type="ECO:0000313" key="10">
    <source>
        <dbReference type="EMBL" id="KNC50190.1"/>
    </source>
</evidence>
<feature type="domain" description="PH" evidence="7">
    <location>
        <begin position="1"/>
        <end position="90"/>
    </location>
</feature>
<keyword evidence="2 4" id="KW-0863">Zinc-finger</keyword>
<feature type="region of interest" description="Disordered" evidence="6">
    <location>
        <begin position="270"/>
        <end position="291"/>
    </location>
</feature>
<dbReference type="GeneID" id="25565516"/>
<dbReference type="SMART" id="SM00233">
    <property type="entry name" value="PH"/>
    <property type="match status" value="1"/>
</dbReference>
<name>A0A0L0DD98_THETB</name>
<dbReference type="CDD" id="cd00821">
    <property type="entry name" value="PH"/>
    <property type="match status" value="1"/>
</dbReference>
<proteinExistence type="predicted"/>
<dbReference type="InterPro" id="IPR036390">
    <property type="entry name" value="WH_DNA-bd_sf"/>
</dbReference>
<dbReference type="GO" id="GO:0035556">
    <property type="term" value="P:intracellular signal transduction"/>
    <property type="evidence" value="ECO:0007669"/>
    <property type="project" value="InterPro"/>
</dbReference>
<dbReference type="Pfam" id="PF00169">
    <property type="entry name" value="PH"/>
    <property type="match status" value="1"/>
</dbReference>
<dbReference type="PROSITE" id="PS50178">
    <property type="entry name" value="ZF_FYVE"/>
    <property type="match status" value="1"/>
</dbReference>
<dbReference type="CDD" id="cd04371">
    <property type="entry name" value="DEP"/>
    <property type="match status" value="1"/>
</dbReference>
<dbReference type="InterPro" id="IPR001849">
    <property type="entry name" value="PH_domain"/>
</dbReference>
<dbReference type="STRING" id="461836.A0A0L0DD98"/>
<organism evidence="10 11">
    <name type="scientific">Thecamonas trahens ATCC 50062</name>
    <dbReference type="NCBI Taxonomy" id="461836"/>
    <lineage>
        <taxon>Eukaryota</taxon>
        <taxon>Apusozoa</taxon>
        <taxon>Apusomonadida</taxon>
        <taxon>Apusomonadidae</taxon>
        <taxon>Thecamonas</taxon>
    </lineage>
</organism>
<keyword evidence="5" id="KW-0175">Coiled coil</keyword>
<dbReference type="EMBL" id="GL349460">
    <property type="protein sequence ID" value="KNC50190.1"/>
    <property type="molecule type" value="Genomic_DNA"/>
</dbReference>
<dbReference type="InterPro" id="IPR000306">
    <property type="entry name" value="Znf_FYVE"/>
</dbReference>
<accession>A0A0L0DD98</accession>
<evidence type="ECO:0000256" key="2">
    <source>
        <dbReference type="ARBA" id="ARBA00022771"/>
    </source>
</evidence>
<evidence type="ECO:0000259" key="9">
    <source>
        <dbReference type="PROSITE" id="PS50186"/>
    </source>
</evidence>
<reference evidence="10 11" key="1">
    <citation type="submission" date="2010-05" db="EMBL/GenBank/DDBJ databases">
        <title>The Genome Sequence of Thecamonas trahens ATCC 50062.</title>
        <authorList>
            <consortium name="The Broad Institute Genome Sequencing Platform"/>
            <person name="Russ C."/>
            <person name="Cuomo C."/>
            <person name="Shea T."/>
            <person name="Young S.K."/>
            <person name="Zeng Q."/>
            <person name="Koehrsen M."/>
            <person name="Haas B."/>
            <person name="Borodovsky M."/>
            <person name="Guigo R."/>
            <person name="Alvarado L."/>
            <person name="Berlin A."/>
            <person name="Bochicchio J."/>
            <person name="Borenstein D."/>
            <person name="Chapman S."/>
            <person name="Chen Z."/>
            <person name="Freedman E."/>
            <person name="Gellesch M."/>
            <person name="Goldberg J."/>
            <person name="Griggs A."/>
            <person name="Gujja S."/>
            <person name="Heilman E."/>
            <person name="Heiman D."/>
            <person name="Hepburn T."/>
            <person name="Howarth C."/>
            <person name="Jen D."/>
            <person name="Larson L."/>
            <person name="Mehta T."/>
            <person name="Park D."/>
            <person name="Pearson M."/>
            <person name="Roberts A."/>
            <person name="Saif S."/>
            <person name="Shenoy N."/>
            <person name="Sisk P."/>
            <person name="Stolte C."/>
            <person name="Sykes S."/>
            <person name="Thomson T."/>
            <person name="Walk T."/>
            <person name="White J."/>
            <person name="Yandava C."/>
            <person name="Burger G."/>
            <person name="Gray M.W."/>
            <person name="Holland P.W.H."/>
            <person name="King N."/>
            <person name="Lang F.B.F."/>
            <person name="Roger A.J."/>
            <person name="Ruiz-Trillo I."/>
            <person name="Lander E."/>
            <person name="Nusbaum C."/>
        </authorList>
    </citation>
    <scope>NUCLEOTIDE SEQUENCE [LARGE SCALE GENOMIC DNA]</scope>
    <source>
        <strain evidence="10 11">ATCC 50062</strain>
    </source>
</reference>
<evidence type="ECO:0000256" key="1">
    <source>
        <dbReference type="ARBA" id="ARBA00022723"/>
    </source>
</evidence>
<dbReference type="InterPro" id="IPR013083">
    <property type="entry name" value="Znf_RING/FYVE/PHD"/>
</dbReference>
<evidence type="ECO:0000256" key="6">
    <source>
        <dbReference type="SAM" id="MobiDB-lite"/>
    </source>
</evidence>
<dbReference type="RefSeq" id="XP_013757027.1">
    <property type="nucleotide sequence ID" value="XM_013901573.1"/>
</dbReference>
<dbReference type="InterPro" id="IPR017455">
    <property type="entry name" value="Znf_FYVE-rel"/>
</dbReference>
<dbReference type="InterPro" id="IPR011011">
    <property type="entry name" value="Znf_FYVE_PHD"/>
</dbReference>
<evidence type="ECO:0000313" key="11">
    <source>
        <dbReference type="Proteomes" id="UP000054408"/>
    </source>
</evidence>
<gene>
    <name evidence="10" type="ORF">AMSG_06335</name>
</gene>
<dbReference type="OrthoDB" id="660555at2759"/>
<protein>
    <recommendedName>
        <fullName evidence="12">FYVE-type domain-containing protein</fullName>
    </recommendedName>
</protein>
<dbReference type="InterPro" id="IPR052113">
    <property type="entry name" value="FYVE-type_Zinc_Finger"/>
</dbReference>
<feature type="domain" description="FYVE-type" evidence="8">
    <location>
        <begin position="356"/>
        <end position="410"/>
    </location>
</feature>
<keyword evidence="11" id="KW-1185">Reference proteome</keyword>
<dbReference type="Pfam" id="PF01363">
    <property type="entry name" value="FYVE"/>
    <property type="match status" value="1"/>
</dbReference>
<dbReference type="PROSITE" id="PS50003">
    <property type="entry name" value="PH_DOMAIN"/>
    <property type="match status" value="1"/>
</dbReference>
<feature type="coiled-coil region" evidence="5">
    <location>
        <begin position="301"/>
        <end position="346"/>
    </location>
</feature>
<dbReference type="Gene3D" id="2.30.29.30">
    <property type="entry name" value="Pleckstrin-homology domain (PH domain)/Phosphotyrosine-binding domain (PTB)"/>
    <property type="match status" value="1"/>
</dbReference>
<keyword evidence="1" id="KW-0479">Metal-binding</keyword>
<dbReference type="InterPro" id="IPR036388">
    <property type="entry name" value="WH-like_DNA-bd_sf"/>
</dbReference>
<dbReference type="PANTHER" id="PTHR39490:SF8">
    <property type="entry name" value="ZINC FINGER FYVE DOMAIN-CONTAINING PROTEIN 21"/>
    <property type="match status" value="1"/>
</dbReference>
<evidence type="ECO:0000256" key="5">
    <source>
        <dbReference type="SAM" id="Coils"/>
    </source>
</evidence>
<evidence type="ECO:0000259" key="7">
    <source>
        <dbReference type="PROSITE" id="PS50003"/>
    </source>
</evidence>
<dbReference type="Proteomes" id="UP000054408">
    <property type="component" value="Unassembled WGS sequence"/>
</dbReference>
<evidence type="ECO:0000256" key="3">
    <source>
        <dbReference type="ARBA" id="ARBA00022833"/>
    </source>
</evidence>
<dbReference type="SUPFAM" id="SSF50729">
    <property type="entry name" value="PH domain-like"/>
    <property type="match status" value="1"/>
</dbReference>
<dbReference type="PANTHER" id="PTHR39490">
    <property type="entry name" value="ARRESTIN DOMAIN-CONTAINING PROTEIN D"/>
    <property type="match status" value="1"/>
</dbReference>
<dbReference type="Gene3D" id="3.30.40.10">
    <property type="entry name" value="Zinc/RING finger domain, C3HC4 (zinc finger)"/>
    <property type="match status" value="1"/>
</dbReference>
<dbReference type="SMART" id="SM00064">
    <property type="entry name" value="FYVE"/>
    <property type="match status" value="1"/>
</dbReference>
<evidence type="ECO:0000256" key="4">
    <source>
        <dbReference type="PROSITE-ProRule" id="PRU00091"/>
    </source>
</evidence>
<keyword evidence="3" id="KW-0862">Zinc</keyword>